<dbReference type="CDD" id="cd21205">
    <property type="entry name" value="CH_LRCH"/>
    <property type="match status" value="1"/>
</dbReference>
<organism evidence="4 5">
    <name type="scientific">Parthenolecanium corni</name>
    <dbReference type="NCBI Taxonomy" id="536013"/>
    <lineage>
        <taxon>Eukaryota</taxon>
        <taxon>Metazoa</taxon>
        <taxon>Ecdysozoa</taxon>
        <taxon>Arthropoda</taxon>
        <taxon>Hexapoda</taxon>
        <taxon>Insecta</taxon>
        <taxon>Pterygota</taxon>
        <taxon>Neoptera</taxon>
        <taxon>Paraneoptera</taxon>
        <taxon>Hemiptera</taxon>
        <taxon>Sternorrhyncha</taxon>
        <taxon>Coccoidea</taxon>
        <taxon>Coccidae</taxon>
        <taxon>Parthenolecanium</taxon>
    </lineage>
</organism>
<evidence type="ECO:0000256" key="2">
    <source>
        <dbReference type="ARBA" id="ARBA00022737"/>
    </source>
</evidence>
<dbReference type="InterPro" id="IPR032675">
    <property type="entry name" value="LRR_dom_sf"/>
</dbReference>
<dbReference type="SUPFAM" id="SSF47576">
    <property type="entry name" value="Calponin-homology domain, CH-domain"/>
    <property type="match status" value="1"/>
</dbReference>
<keyword evidence="5" id="KW-1185">Reference proteome</keyword>
<reference evidence="4 5" key="1">
    <citation type="submission" date="2024-03" db="EMBL/GenBank/DDBJ databases">
        <title>Adaptation during the transition from Ophiocordyceps entomopathogen to insect associate is accompanied by gene loss and intensified selection.</title>
        <authorList>
            <person name="Ward C.M."/>
            <person name="Onetto C.A."/>
            <person name="Borneman A.R."/>
        </authorList>
    </citation>
    <scope>NUCLEOTIDE SEQUENCE [LARGE SCALE GENOMIC DNA]</scope>
    <source>
        <strain evidence="4">AWRI1</strain>
        <tissue evidence="4">Single Adult Female</tissue>
    </source>
</reference>
<dbReference type="SMART" id="SM00364">
    <property type="entry name" value="LRR_BAC"/>
    <property type="match status" value="5"/>
</dbReference>
<keyword evidence="1" id="KW-0433">Leucine-rich repeat</keyword>
<dbReference type="AlphaFoldDB" id="A0AAN9TP94"/>
<dbReference type="PANTHER" id="PTHR48051">
    <property type="match status" value="1"/>
</dbReference>
<dbReference type="InterPro" id="IPR001715">
    <property type="entry name" value="CH_dom"/>
</dbReference>
<accession>A0AAN9TP94</accession>
<dbReference type="EMBL" id="JBBCAQ010000010">
    <property type="protein sequence ID" value="KAK7601618.1"/>
    <property type="molecule type" value="Genomic_DNA"/>
</dbReference>
<feature type="domain" description="Calponin-homology (CH)" evidence="3">
    <location>
        <begin position="459"/>
        <end position="573"/>
    </location>
</feature>
<dbReference type="InterPro" id="IPR050216">
    <property type="entry name" value="LRR_domain-containing"/>
</dbReference>
<dbReference type="Gene3D" id="1.10.418.10">
    <property type="entry name" value="Calponin-like domain"/>
    <property type="match status" value="1"/>
</dbReference>
<evidence type="ECO:0000313" key="5">
    <source>
        <dbReference type="Proteomes" id="UP001367676"/>
    </source>
</evidence>
<dbReference type="SMART" id="SM00369">
    <property type="entry name" value="LRR_TYP"/>
    <property type="match status" value="5"/>
</dbReference>
<sequence length="580" mass="65554">MMSRVIERVLEEAHLSGDLKLNGRKLKEFPSSEKYDLTDTVFADLSRNRFVELPIEITNFWCLENLNLHHNTIRSVPDSVTYLQSLVFLDISHNQLSTLPSSICHLPLEILLVSNNKLQSLPSELGYCKTLTELDVSCNQINRLPPQLGLLNHLRCLNIRSNQLLEIPIELTYLKLTRLDISRNRIASLPVELKSMSNSLEILRLTDNPLMAPPAVVCARGMVHVFKWLELRTSKNDKKQNSFPSEGKNERKKFGELPKTLQMDNSGIDWAFLNLDPSLHMPSPADEVSYLVYLITKLQAIMKLTESAFQKLMIARNLDRRKHDKENALKNGLGSVLSKPTDMQSVPLQKALSCDSQQNEKGHLQTYREYKESLRQQRNVDSVYKCPQKEVSNFTKPAVVVEFAPQPKITSSKTLPKPISVKANGHVEKTNTVTRVKSRAAEIPFDKMQFTMRREYEKAKEEAELIRQLRSTIESRLKVTLPENLSSALSDGVVLCHFANHILPHSVASIHVPSPTVPKLTTARARRNVDNFLEACRKIGVEEKLVCCAGDILEGKGLAQVAITVSELLQHYTKSGSQDP</sequence>
<dbReference type="PROSITE" id="PS51450">
    <property type="entry name" value="LRR"/>
    <property type="match status" value="4"/>
</dbReference>
<dbReference type="InterPro" id="IPR001611">
    <property type="entry name" value="Leu-rich_rpt"/>
</dbReference>
<dbReference type="InterPro" id="IPR036872">
    <property type="entry name" value="CH_dom_sf"/>
</dbReference>
<dbReference type="InterPro" id="IPR003591">
    <property type="entry name" value="Leu-rich_rpt_typical-subtyp"/>
</dbReference>
<dbReference type="Pfam" id="PF13855">
    <property type="entry name" value="LRR_8"/>
    <property type="match status" value="1"/>
</dbReference>
<evidence type="ECO:0000259" key="3">
    <source>
        <dbReference type="PROSITE" id="PS50021"/>
    </source>
</evidence>
<protein>
    <recommendedName>
        <fullName evidence="3">Calponin-homology (CH) domain-containing protein</fullName>
    </recommendedName>
</protein>
<comment type="caution">
    <text evidence="4">The sequence shown here is derived from an EMBL/GenBank/DDBJ whole genome shotgun (WGS) entry which is preliminary data.</text>
</comment>
<dbReference type="SMART" id="SM00033">
    <property type="entry name" value="CH"/>
    <property type="match status" value="1"/>
</dbReference>
<dbReference type="PANTHER" id="PTHR48051:SF21">
    <property type="entry name" value="CALPONIN-HOMOLOGY (CH) DOMAIN-CONTAINING PROTEIN"/>
    <property type="match status" value="1"/>
</dbReference>
<name>A0AAN9TP94_9HEMI</name>
<keyword evidence="2" id="KW-0677">Repeat</keyword>
<dbReference type="Gene3D" id="3.80.10.10">
    <property type="entry name" value="Ribonuclease Inhibitor"/>
    <property type="match status" value="1"/>
</dbReference>
<proteinExistence type="predicted"/>
<evidence type="ECO:0000256" key="1">
    <source>
        <dbReference type="ARBA" id="ARBA00022614"/>
    </source>
</evidence>
<dbReference type="Pfam" id="PF00307">
    <property type="entry name" value="CH"/>
    <property type="match status" value="1"/>
</dbReference>
<dbReference type="PROSITE" id="PS50021">
    <property type="entry name" value="CH"/>
    <property type="match status" value="1"/>
</dbReference>
<dbReference type="Proteomes" id="UP001367676">
    <property type="component" value="Unassembled WGS sequence"/>
</dbReference>
<dbReference type="SUPFAM" id="SSF52058">
    <property type="entry name" value="L domain-like"/>
    <property type="match status" value="1"/>
</dbReference>
<dbReference type="GO" id="GO:0005737">
    <property type="term" value="C:cytoplasm"/>
    <property type="evidence" value="ECO:0007669"/>
    <property type="project" value="TreeGrafter"/>
</dbReference>
<evidence type="ECO:0000313" key="4">
    <source>
        <dbReference type="EMBL" id="KAK7601618.1"/>
    </source>
</evidence>
<gene>
    <name evidence="4" type="ORF">V9T40_009059</name>
</gene>